<dbReference type="PANTHER" id="PTHR43157:SF31">
    <property type="entry name" value="PHOSPHATIDYLINOSITOL-GLYCAN BIOSYNTHESIS CLASS F PROTEIN"/>
    <property type="match status" value="1"/>
</dbReference>
<keyword evidence="1" id="KW-0560">Oxidoreductase</keyword>
<dbReference type="Gene3D" id="3.40.50.720">
    <property type="entry name" value="NAD(P)-binding Rossmann-like Domain"/>
    <property type="match status" value="1"/>
</dbReference>
<evidence type="ECO:0000313" key="3">
    <source>
        <dbReference type="Proteomes" id="UP000076842"/>
    </source>
</evidence>
<dbReference type="OrthoDB" id="191139at2759"/>
<dbReference type="EMBL" id="KV424063">
    <property type="protein sequence ID" value="KZT52555.1"/>
    <property type="molecule type" value="Genomic_DNA"/>
</dbReference>
<dbReference type="PRINTS" id="PR00081">
    <property type="entry name" value="GDHRDH"/>
</dbReference>
<gene>
    <name evidence="2" type="ORF">CALCODRAFT_459127</name>
</gene>
<proteinExistence type="predicted"/>
<dbReference type="PANTHER" id="PTHR43157">
    <property type="entry name" value="PHOSPHATIDYLINOSITOL-GLYCAN BIOSYNTHESIS CLASS F PROTEIN-RELATED"/>
    <property type="match status" value="1"/>
</dbReference>
<dbReference type="InParanoid" id="A0A165DD66"/>
<dbReference type="Pfam" id="PF00106">
    <property type="entry name" value="adh_short"/>
    <property type="match status" value="1"/>
</dbReference>
<dbReference type="Proteomes" id="UP000076842">
    <property type="component" value="Unassembled WGS sequence"/>
</dbReference>
<keyword evidence="3" id="KW-1185">Reference proteome</keyword>
<dbReference type="InterPro" id="IPR002347">
    <property type="entry name" value="SDR_fam"/>
</dbReference>
<organism evidence="2 3">
    <name type="scientific">Calocera cornea HHB12733</name>
    <dbReference type="NCBI Taxonomy" id="1353952"/>
    <lineage>
        <taxon>Eukaryota</taxon>
        <taxon>Fungi</taxon>
        <taxon>Dikarya</taxon>
        <taxon>Basidiomycota</taxon>
        <taxon>Agaricomycotina</taxon>
        <taxon>Dacrymycetes</taxon>
        <taxon>Dacrymycetales</taxon>
        <taxon>Dacrymycetaceae</taxon>
        <taxon>Calocera</taxon>
    </lineage>
</organism>
<dbReference type="SUPFAM" id="SSF51735">
    <property type="entry name" value="NAD(P)-binding Rossmann-fold domains"/>
    <property type="match status" value="1"/>
</dbReference>
<dbReference type="InterPro" id="IPR036291">
    <property type="entry name" value="NAD(P)-bd_dom_sf"/>
</dbReference>
<sequence>MGQNLSEMLPPKAKWLPEDMPDLTGKVAIVTGGNTGIGFVTCKYLLKKNCTVYLFCRSASKAAAAIASLKEATGKEAHFVAADLSDLPSIKACAAEFTAKEQRLDILFCNAGVMMCPMDQLTKQGYDMQFGTNVLGHAYLDLLLLPLLQSTAKAHGPVRIVTTASNGHLGAPKGGFDYATVKDGPVRRKMSTVTAYFQSKWGNVVWAKELGRRYGGEGIVSISLNPGIIRTELVRHLKPGFQSGFIAWFSYHMGFPADPLGAVTQLYAGTAPEAASLNGQYLIPWARPAPARKDTDDLAAGKALWEWVEEQVKDV</sequence>
<dbReference type="FunCoup" id="A0A165DD66">
    <property type="interactions" value="160"/>
</dbReference>
<name>A0A165DD66_9BASI</name>
<accession>A0A165DD66</accession>
<evidence type="ECO:0000256" key="1">
    <source>
        <dbReference type="ARBA" id="ARBA00023002"/>
    </source>
</evidence>
<dbReference type="AlphaFoldDB" id="A0A165DD66"/>
<evidence type="ECO:0000313" key="2">
    <source>
        <dbReference type="EMBL" id="KZT52555.1"/>
    </source>
</evidence>
<protein>
    <submittedName>
        <fullName evidence="2">NAD(P)-binding protein</fullName>
    </submittedName>
</protein>
<dbReference type="STRING" id="1353952.A0A165DD66"/>
<reference evidence="2 3" key="1">
    <citation type="journal article" date="2016" name="Mol. Biol. Evol.">
        <title>Comparative Genomics of Early-Diverging Mushroom-Forming Fungi Provides Insights into the Origins of Lignocellulose Decay Capabilities.</title>
        <authorList>
            <person name="Nagy L.G."/>
            <person name="Riley R."/>
            <person name="Tritt A."/>
            <person name="Adam C."/>
            <person name="Daum C."/>
            <person name="Floudas D."/>
            <person name="Sun H."/>
            <person name="Yadav J.S."/>
            <person name="Pangilinan J."/>
            <person name="Larsson K.H."/>
            <person name="Matsuura K."/>
            <person name="Barry K."/>
            <person name="Labutti K."/>
            <person name="Kuo R."/>
            <person name="Ohm R.A."/>
            <person name="Bhattacharya S.S."/>
            <person name="Shirouzu T."/>
            <person name="Yoshinaga Y."/>
            <person name="Martin F.M."/>
            <person name="Grigoriev I.V."/>
            <person name="Hibbett D.S."/>
        </authorList>
    </citation>
    <scope>NUCLEOTIDE SEQUENCE [LARGE SCALE GENOMIC DNA]</scope>
    <source>
        <strain evidence="2 3">HHB12733</strain>
    </source>
</reference>
<dbReference type="GO" id="GO:0016491">
    <property type="term" value="F:oxidoreductase activity"/>
    <property type="evidence" value="ECO:0007669"/>
    <property type="project" value="UniProtKB-KW"/>
</dbReference>